<dbReference type="InterPro" id="IPR000454">
    <property type="entry name" value="ATP_synth_F0_csu"/>
</dbReference>
<evidence type="ECO:0000256" key="15">
    <source>
        <dbReference type="ARBA" id="ARBA00023128"/>
    </source>
</evidence>
<comment type="caution">
    <text evidence="21">The sequence shown here is derived from an EMBL/GenBank/DDBJ whole genome shotgun (WGS) entry which is preliminary data.</text>
</comment>
<dbReference type="InterPro" id="IPR020537">
    <property type="entry name" value="ATP_synth_F0_csu_DDCD_BS"/>
</dbReference>
<dbReference type="InterPro" id="IPR002379">
    <property type="entry name" value="ATPase_proteolipid_c-like_dom"/>
</dbReference>
<evidence type="ECO:0000256" key="17">
    <source>
        <dbReference type="ARBA" id="ARBA00030961"/>
    </source>
</evidence>
<feature type="transmembrane region" description="Helical" evidence="18">
    <location>
        <begin position="21"/>
        <end position="41"/>
    </location>
</feature>
<evidence type="ECO:0000256" key="16">
    <source>
        <dbReference type="ARBA" id="ARBA00023136"/>
    </source>
</evidence>
<dbReference type="GO" id="GO:0015986">
    <property type="term" value="P:proton motive force-driven ATP synthesis"/>
    <property type="evidence" value="ECO:0007669"/>
    <property type="project" value="InterPro"/>
</dbReference>
<dbReference type="EMBL" id="JAYMYS010000098">
    <property type="protein sequence ID" value="KAK7371575.1"/>
    <property type="molecule type" value="Genomic_DNA"/>
</dbReference>
<dbReference type="PANTHER" id="PTHR10031">
    <property type="entry name" value="ATP SYNTHASE LIPID-BINDING PROTEIN, MITOCHONDRIAL"/>
    <property type="match status" value="1"/>
</dbReference>
<evidence type="ECO:0000256" key="2">
    <source>
        <dbReference type="ARBA" id="ARBA00004225"/>
    </source>
</evidence>
<keyword evidence="7" id="KW-0138">CF(0)</keyword>
<dbReference type="GO" id="GO:0033177">
    <property type="term" value="C:proton-transporting two-sector ATPase complex, proton-transporting domain"/>
    <property type="evidence" value="ECO:0007669"/>
    <property type="project" value="InterPro"/>
</dbReference>
<keyword evidence="8 18" id="KW-0812">Transmembrane</keyword>
<keyword evidence="10 18" id="KW-0375">Hydrogen ion transport</keyword>
<dbReference type="Pfam" id="PF00137">
    <property type="entry name" value="ATP-synt_C"/>
    <property type="match status" value="1"/>
</dbReference>
<comment type="similarity">
    <text evidence="3 18">Belongs to the ATPase C chain family.</text>
</comment>
<dbReference type="EMBL" id="JAYMYS010000102">
    <property type="protein sequence ID" value="KAK7371526.1"/>
    <property type="molecule type" value="Genomic_DNA"/>
</dbReference>
<keyword evidence="13 18" id="KW-0406">Ion transport</keyword>
<keyword evidence="14 18" id="KW-0446">Lipid-binding</keyword>
<keyword evidence="6 18" id="KW-0813">Transport</keyword>
<keyword evidence="15" id="KW-0496">Mitochondrion</keyword>
<comment type="function">
    <text evidence="1">This protein is one of the chains of the nonenzymatic membrane component (F0) of mitochondrial ATPase.</text>
</comment>
<dbReference type="PROSITE" id="PS00605">
    <property type="entry name" value="ATPASE_C"/>
    <property type="match status" value="1"/>
</dbReference>
<evidence type="ECO:0000256" key="7">
    <source>
        <dbReference type="ARBA" id="ARBA00022547"/>
    </source>
</evidence>
<feature type="transmembrane region" description="Helical" evidence="18">
    <location>
        <begin position="61"/>
        <end position="85"/>
    </location>
</feature>
<dbReference type="InterPro" id="IPR035921">
    <property type="entry name" value="F/V-ATP_Csub_sf"/>
</dbReference>
<dbReference type="Gene3D" id="1.20.20.10">
    <property type="entry name" value="F1F0 ATP synthase subunit C"/>
    <property type="match status" value="1"/>
</dbReference>
<dbReference type="PANTHER" id="PTHR10031:SF0">
    <property type="entry name" value="ATPASE PROTEIN 9"/>
    <property type="match status" value="1"/>
</dbReference>
<evidence type="ECO:0000256" key="12">
    <source>
        <dbReference type="ARBA" id="ARBA00022989"/>
    </source>
</evidence>
<evidence type="ECO:0000313" key="21">
    <source>
        <dbReference type="EMBL" id="KAK7371575.1"/>
    </source>
</evidence>
<evidence type="ECO:0000313" key="20">
    <source>
        <dbReference type="EMBL" id="KAK7371526.1"/>
    </source>
</evidence>
<dbReference type="SUPFAM" id="SSF81333">
    <property type="entry name" value="F1F0 ATP synthase subunit C"/>
    <property type="match status" value="1"/>
</dbReference>
<organism evidence="21 22">
    <name type="scientific">Psophocarpus tetragonolobus</name>
    <name type="common">Winged bean</name>
    <name type="synonym">Dolichos tetragonolobus</name>
    <dbReference type="NCBI Taxonomy" id="3891"/>
    <lineage>
        <taxon>Eukaryota</taxon>
        <taxon>Viridiplantae</taxon>
        <taxon>Streptophyta</taxon>
        <taxon>Embryophyta</taxon>
        <taxon>Tracheophyta</taxon>
        <taxon>Spermatophyta</taxon>
        <taxon>Magnoliopsida</taxon>
        <taxon>eudicotyledons</taxon>
        <taxon>Gunneridae</taxon>
        <taxon>Pentapetalae</taxon>
        <taxon>rosids</taxon>
        <taxon>fabids</taxon>
        <taxon>Fabales</taxon>
        <taxon>Fabaceae</taxon>
        <taxon>Papilionoideae</taxon>
        <taxon>50 kb inversion clade</taxon>
        <taxon>NPAAA clade</taxon>
        <taxon>indigoferoid/millettioid clade</taxon>
        <taxon>Phaseoleae</taxon>
        <taxon>Psophocarpus</taxon>
    </lineage>
</organism>
<evidence type="ECO:0000256" key="18">
    <source>
        <dbReference type="RuleBase" id="RU004221"/>
    </source>
</evidence>
<evidence type="ECO:0000256" key="10">
    <source>
        <dbReference type="ARBA" id="ARBA00022781"/>
    </source>
</evidence>
<evidence type="ECO:0000256" key="11">
    <source>
        <dbReference type="ARBA" id="ARBA00022840"/>
    </source>
</evidence>
<evidence type="ECO:0000256" key="3">
    <source>
        <dbReference type="ARBA" id="ARBA00006704"/>
    </source>
</evidence>
<comment type="subunit">
    <text evidence="4">F-type ATPases have 2 components, CF(1) - the catalytic core - and CF(0) - the membrane proton channel. CF(1) has five subunits: alpha(3), beta(3), gamma(1), delta(1), epsilon(1). CF(0) has three main subunits: a, b and c.</text>
</comment>
<dbReference type="GO" id="GO:0008289">
    <property type="term" value="F:lipid binding"/>
    <property type="evidence" value="ECO:0007669"/>
    <property type="project" value="UniProtKB-KW"/>
</dbReference>
<reference evidence="21 22" key="1">
    <citation type="submission" date="2024-01" db="EMBL/GenBank/DDBJ databases">
        <title>The genomes of 5 underutilized Papilionoideae crops provide insights into root nodulation and disease resistanc.</title>
        <authorList>
            <person name="Jiang F."/>
        </authorList>
    </citation>
    <scope>NUCLEOTIDE SEQUENCE [LARGE SCALE GENOMIC DNA]</scope>
    <source>
        <strain evidence="21">DUOXIRENSHENG_FW03</strain>
        <tissue evidence="21">Leaves</tissue>
    </source>
</reference>
<keyword evidence="16 18" id="KW-0472">Membrane</keyword>
<dbReference type="GO" id="GO:0005524">
    <property type="term" value="F:ATP binding"/>
    <property type="evidence" value="ECO:0007669"/>
    <property type="project" value="UniProtKB-KW"/>
</dbReference>
<dbReference type="GO" id="GO:0031966">
    <property type="term" value="C:mitochondrial membrane"/>
    <property type="evidence" value="ECO:0007669"/>
    <property type="project" value="UniProtKB-SubCell"/>
</dbReference>
<evidence type="ECO:0000256" key="4">
    <source>
        <dbReference type="ARBA" id="ARBA00011648"/>
    </source>
</evidence>
<sequence length="183" mass="19252">MKGCDGTLLSQFEMLEGAKSMGAGAATIASAGAAVGIGNVFSSLIHSVARNPSLAKQLFGYAILGFALTEAIALFALMMAFLILFGASLELNHPGCLFSEDDSFASSFPSSSSDGFAPSFSKSSSLVRRVLPKAISSLCLWRPFQVVHSLRYGFKVIPHAGAGSPACALSLWSRPGTPYVFRY</sequence>
<dbReference type="InterPro" id="IPR038662">
    <property type="entry name" value="ATP_synth_F0_csu_sf"/>
</dbReference>
<evidence type="ECO:0000313" key="22">
    <source>
        <dbReference type="Proteomes" id="UP001386955"/>
    </source>
</evidence>
<proteinExistence type="inferred from homology"/>
<evidence type="ECO:0000256" key="14">
    <source>
        <dbReference type="ARBA" id="ARBA00023121"/>
    </source>
</evidence>
<evidence type="ECO:0000256" key="13">
    <source>
        <dbReference type="ARBA" id="ARBA00023065"/>
    </source>
</evidence>
<dbReference type="PRINTS" id="PR00124">
    <property type="entry name" value="ATPASEC"/>
</dbReference>
<keyword evidence="12 18" id="KW-1133">Transmembrane helix</keyword>
<dbReference type="GO" id="GO:0045259">
    <property type="term" value="C:proton-transporting ATP synthase complex"/>
    <property type="evidence" value="ECO:0007669"/>
    <property type="project" value="UniProtKB-KW"/>
</dbReference>
<comment type="subcellular location">
    <subcellularLocation>
        <location evidence="2">Mitochondrion membrane</location>
        <topology evidence="2">Multi-pass membrane protein</topology>
    </subcellularLocation>
</comment>
<accession>A0AAN9NEU4</accession>
<protein>
    <recommendedName>
        <fullName evidence="5">ATP synthase subunit 9, mitochondrial</fullName>
    </recommendedName>
    <alternativeName>
        <fullName evidence="17">Lipid-binding protein</fullName>
    </alternativeName>
</protein>
<evidence type="ECO:0000256" key="8">
    <source>
        <dbReference type="ARBA" id="ARBA00022692"/>
    </source>
</evidence>
<dbReference type="HAMAP" id="MF_01396">
    <property type="entry name" value="ATP_synth_c_bact"/>
    <property type="match status" value="1"/>
</dbReference>
<keyword evidence="9" id="KW-0547">Nucleotide-binding</keyword>
<evidence type="ECO:0000256" key="1">
    <source>
        <dbReference type="ARBA" id="ARBA00002351"/>
    </source>
</evidence>
<feature type="domain" description="V-ATPase proteolipid subunit C-like" evidence="19">
    <location>
        <begin position="21"/>
        <end position="83"/>
    </location>
</feature>
<evidence type="ECO:0000256" key="5">
    <source>
        <dbReference type="ARBA" id="ARBA00019317"/>
    </source>
</evidence>
<dbReference type="Proteomes" id="UP001386955">
    <property type="component" value="Unassembled WGS sequence"/>
</dbReference>
<keyword evidence="22" id="KW-1185">Reference proteome</keyword>
<dbReference type="AlphaFoldDB" id="A0AAN9NEU4"/>
<name>A0AAN9NEU4_PSOTE</name>
<evidence type="ECO:0000259" key="19">
    <source>
        <dbReference type="Pfam" id="PF00137"/>
    </source>
</evidence>
<dbReference type="GO" id="GO:0015078">
    <property type="term" value="F:proton transmembrane transporter activity"/>
    <property type="evidence" value="ECO:0007669"/>
    <property type="project" value="InterPro"/>
</dbReference>
<keyword evidence="11" id="KW-0067">ATP-binding</keyword>
<dbReference type="FunFam" id="1.20.20.10:FF:000005">
    <property type="entry name" value="ATP synthase subunit 9, mitochondrial"/>
    <property type="match status" value="1"/>
</dbReference>
<evidence type="ECO:0000256" key="9">
    <source>
        <dbReference type="ARBA" id="ARBA00022741"/>
    </source>
</evidence>
<evidence type="ECO:0000256" key="6">
    <source>
        <dbReference type="ARBA" id="ARBA00022448"/>
    </source>
</evidence>
<gene>
    <name evidence="21" type="ORF">VNO78_36389</name>
    <name evidence="20" type="ORF">VNO78_36411</name>
</gene>
<dbReference type="CDD" id="cd18182">
    <property type="entry name" value="ATP-synt_Fo_c_ATP5G3"/>
    <property type="match status" value="1"/>
</dbReference>